<comment type="caution">
    <text evidence="1">The sequence shown here is derived from an EMBL/GenBank/DDBJ whole genome shotgun (WGS) entry which is preliminary data.</text>
</comment>
<dbReference type="EMBL" id="VSSQ01009915">
    <property type="protein sequence ID" value="MPM42934.1"/>
    <property type="molecule type" value="Genomic_DNA"/>
</dbReference>
<sequence length="98" mass="10523">MSVAAKPADKHHARGRHNGCVVCKHLCLRARAVSGGVNRRGARGCAVEIVSNVIADPADPLRVEHDVFINLHARVEERARTVALNQPAAERISGVGFI</sequence>
<proteinExistence type="predicted"/>
<dbReference type="AlphaFoldDB" id="A0A644ZZE1"/>
<organism evidence="1">
    <name type="scientific">bioreactor metagenome</name>
    <dbReference type="NCBI Taxonomy" id="1076179"/>
    <lineage>
        <taxon>unclassified sequences</taxon>
        <taxon>metagenomes</taxon>
        <taxon>ecological metagenomes</taxon>
    </lineage>
</organism>
<protein>
    <submittedName>
        <fullName evidence="1">Uncharacterized protein</fullName>
    </submittedName>
</protein>
<gene>
    <name evidence="1" type="ORF">SDC9_89606</name>
</gene>
<evidence type="ECO:0000313" key="1">
    <source>
        <dbReference type="EMBL" id="MPM42934.1"/>
    </source>
</evidence>
<name>A0A644ZZE1_9ZZZZ</name>
<reference evidence="1" key="1">
    <citation type="submission" date="2019-08" db="EMBL/GenBank/DDBJ databases">
        <authorList>
            <person name="Kucharzyk K."/>
            <person name="Murdoch R.W."/>
            <person name="Higgins S."/>
            <person name="Loffler F."/>
        </authorList>
    </citation>
    <scope>NUCLEOTIDE SEQUENCE</scope>
</reference>
<accession>A0A644ZZE1</accession>